<sequence>MKGHMAALWAQLGALLPEINQRWTAASAAQDKNRTKMSILNNKLSQLQRDFQSMEKDREEEKIHALEVERLYTEKDIFLNEKMASIKEDLERGLAVLEESRAKFNEERKKFDSEKDGLTQIVAELQARNKRLGEYNDSLLADREWLFSQGIRQIVSRLHNSQEYLVPLAAVQNAAREYGITLGLKSGYKHVAAGHPLEGLANYKPHAKARLHEAIAKFEGTNFPYLEAVAKCVNEPLVTLQSIRSARSSTTSFATPLNVPLAPKPPVNPSGSRGASVESSKAPPPEGKIKPAPDPFAFDTPSVYSIHLPSSGLVVTLTIKNRYSLPRIDDLFDQLQGSAWFSKIDLRSGYHQLRVHEDDNPKITFRTRYDHYEFLVMPFGLTNAPVVFVDLMSRVCRPYLDKFVIVFIDDILIYSKSKEHECHTPCAACGIHGAVTIDG</sequence>
<dbReference type="Gene3D" id="3.30.70.270">
    <property type="match status" value="1"/>
</dbReference>
<dbReference type="Pfam" id="PF00078">
    <property type="entry name" value="RVT_1"/>
    <property type="match status" value="1"/>
</dbReference>
<keyword evidence="5" id="KW-1185">Reference proteome</keyword>
<accession>A0A5N6P2R3</accession>
<dbReference type="InterPro" id="IPR043128">
    <property type="entry name" value="Rev_trsase/Diguanyl_cyclase"/>
</dbReference>
<proteinExistence type="predicted"/>
<dbReference type="InterPro" id="IPR053134">
    <property type="entry name" value="RNA-dir_DNA_polymerase"/>
</dbReference>
<dbReference type="CDD" id="cd01647">
    <property type="entry name" value="RT_LTR"/>
    <property type="match status" value="1"/>
</dbReference>
<feature type="domain" description="Reverse transcriptase" evidence="3">
    <location>
        <begin position="321"/>
        <end position="420"/>
    </location>
</feature>
<feature type="coiled-coil region" evidence="1">
    <location>
        <begin position="37"/>
        <end position="114"/>
    </location>
</feature>
<dbReference type="Proteomes" id="UP000326396">
    <property type="component" value="Linkage Group LG15"/>
</dbReference>
<gene>
    <name evidence="4" type="ORF">E3N88_14183</name>
</gene>
<dbReference type="SUPFAM" id="SSF56672">
    <property type="entry name" value="DNA/RNA polymerases"/>
    <property type="match status" value="1"/>
</dbReference>
<evidence type="ECO:0000313" key="4">
    <source>
        <dbReference type="EMBL" id="KAD5802823.1"/>
    </source>
</evidence>
<evidence type="ECO:0000259" key="3">
    <source>
        <dbReference type="Pfam" id="PF00078"/>
    </source>
</evidence>
<dbReference type="PANTHER" id="PTHR24559">
    <property type="entry name" value="TRANSPOSON TY3-I GAG-POL POLYPROTEIN"/>
    <property type="match status" value="1"/>
</dbReference>
<dbReference type="InterPro" id="IPR043502">
    <property type="entry name" value="DNA/RNA_pol_sf"/>
</dbReference>
<comment type="caution">
    <text evidence="4">The sequence shown here is derived from an EMBL/GenBank/DDBJ whole genome shotgun (WGS) entry which is preliminary data.</text>
</comment>
<evidence type="ECO:0000256" key="1">
    <source>
        <dbReference type="SAM" id="Coils"/>
    </source>
</evidence>
<evidence type="ECO:0000256" key="2">
    <source>
        <dbReference type="SAM" id="MobiDB-lite"/>
    </source>
</evidence>
<feature type="region of interest" description="Disordered" evidence="2">
    <location>
        <begin position="254"/>
        <end position="292"/>
    </location>
</feature>
<dbReference type="Gene3D" id="3.10.10.10">
    <property type="entry name" value="HIV Type 1 Reverse Transcriptase, subunit A, domain 1"/>
    <property type="match status" value="1"/>
</dbReference>
<reference evidence="4 5" key="1">
    <citation type="submission" date="2019-05" db="EMBL/GenBank/DDBJ databases">
        <title>Mikania micrantha, genome provides insights into the molecular mechanism of rapid growth.</title>
        <authorList>
            <person name="Liu B."/>
        </authorList>
    </citation>
    <scope>NUCLEOTIDE SEQUENCE [LARGE SCALE GENOMIC DNA]</scope>
    <source>
        <strain evidence="4">NLD-2019</strain>
        <tissue evidence="4">Leaf</tissue>
    </source>
</reference>
<feature type="compositionally biased region" description="Polar residues" evidence="2">
    <location>
        <begin position="269"/>
        <end position="279"/>
    </location>
</feature>
<organism evidence="4 5">
    <name type="scientific">Mikania micrantha</name>
    <name type="common">bitter vine</name>
    <dbReference type="NCBI Taxonomy" id="192012"/>
    <lineage>
        <taxon>Eukaryota</taxon>
        <taxon>Viridiplantae</taxon>
        <taxon>Streptophyta</taxon>
        <taxon>Embryophyta</taxon>
        <taxon>Tracheophyta</taxon>
        <taxon>Spermatophyta</taxon>
        <taxon>Magnoliopsida</taxon>
        <taxon>eudicotyledons</taxon>
        <taxon>Gunneridae</taxon>
        <taxon>Pentapetalae</taxon>
        <taxon>asterids</taxon>
        <taxon>campanulids</taxon>
        <taxon>Asterales</taxon>
        <taxon>Asteraceae</taxon>
        <taxon>Asteroideae</taxon>
        <taxon>Heliantheae alliance</taxon>
        <taxon>Eupatorieae</taxon>
        <taxon>Mikania</taxon>
    </lineage>
</organism>
<dbReference type="EMBL" id="SZYD01000007">
    <property type="protein sequence ID" value="KAD5802823.1"/>
    <property type="molecule type" value="Genomic_DNA"/>
</dbReference>
<evidence type="ECO:0000313" key="5">
    <source>
        <dbReference type="Proteomes" id="UP000326396"/>
    </source>
</evidence>
<dbReference type="OrthoDB" id="1837602at2759"/>
<dbReference type="PANTHER" id="PTHR24559:SF444">
    <property type="entry name" value="REVERSE TRANSCRIPTASE DOMAIN-CONTAINING PROTEIN"/>
    <property type="match status" value="1"/>
</dbReference>
<dbReference type="InterPro" id="IPR000477">
    <property type="entry name" value="RT_dom"/>
</dbReference>
<protein>
    <recommendedName>
        <fullName evidence="3">Reverse transcriptase domain-containing protein</fullName>
    </recommendedName>
</protein>
<dbReference type="AlphaFoldDB" id="A0A5N6P2R3"/>
<name>A0A5N6P2R3_9ASTR</name>
<keyword evidence="1" id="KW-0175">Coiled coil</keyword>